<gene>
    <name evidence="3" type="ORF">OAUR00152_LOCUS13572</name>
    <name evidence="4" type="ORF">OAUR00152_LOCUS13573</name>
</gene>
<evidence type="ECO:0000313" key="3">
    <source>
        <dbReference type="EMBL" id="CAE2235290.1"/>
    </source>
</evidence>
<feature type="compositionally biased region" description="Low complexity" evidence="1">
    <location>
        <begin position="80"/>
        <end position="94"/>
    </location>
</feature>
<keyword evidence="2" id="KW-0812">Transmembrane</keyword>
<accession>A0A6U6ELM7</accession>
<reference evidence="4" key="1">
    <citation type="submission" date="2021-01" db="EMBL/GenBank/DDBJ databases">
        <authorList>
            <person name="Corre E."/>
            <person name="Pelletier E."/>
            <person name="Niang G."/>
            <person name="Scheremetjew M."/>
            <person name="Finn R."/>
            <person name="Kale V."/>
            <person name="Holt S."/>
            <person name="Cochrane G."/>
            <person name="Meng A."/>
            <person name="Brown T."/>
            <person name="Cohen L."/>
        </authorList>
    </citation>
    <scope>NUCLEOTIDE SEQUENCE</scope>
    <source>
        <strain evidence="4">Isolate 1302-5</strain>
    </source>
</reference>
<dbReference type="AlphaFoldDB" id="A0A6U6ELM7"/>
<evidence type="ECO:0000256" key="1">
    <source>
        <dbReference type="SAM" id="MobiDB-lite"/>
    </source>
</evidence>
<proteinExistence type="predicted"/>
<protein>
    <submittedName>
        <fullName evidence="4">Uncharacterized protein</fullName>
    </submittedName>
</protein>
<keyword evidence="2" id="KW-0472">Membrane</keyword>
<organism evidence="4">
    <name type="scientific">Odontella aurita</name>
    <dbReference type="NCBI Taxonomy" id="265563"/>
    <lineage>
        <taxon>Eukaryota</taxon>
        <taxon>Sar</taxon>
        <taxon>Stramenopiles</taxon>
        <taxon>Ochrophyta</taxon>
        <taxon>Bacillariophyta</taxon>
        <taxon>Mediophyceae</taxon>
        <taxon>Biddulphiophycidae</taxon>
        <taxon>Eupodiscales</taxon>
        <taxon>Odontellaceae</taxon>
        <taxon>Odontella</taxon>
    </lineage>
</organism>
<feature type="transmembrane region" description="Helical" evidence="2">
    <location>
        <begin position="49"/>
        <end position="67"/>
    </location>
</feature>
<evidence type="ECO:0000313" key="4">
    <source>
        <dbReference type="EMBL" id="CAE2235295.1"/>
    </source>
</evidence>
<evidence type="ECO:0000256" key="2">
    <source>
        <dbReference type="SAM" id="Phobius"/>
    </source>
</evidence>
<keyword evidence="2" id="KW-1133">Transmembrane helix</keyword>
<sequence length="212" mass="23323">MKLLVFLTKRCRLHSQTQSNIKKTSLQKCESNLHNKVSSLNYSSNMQKIIRFFALASFLVFPGFSLAQKPSDRTSKGHASGIRSSISRSNSQKSLLRGGIDAQHFKEQDEINVQPAMTIDSYRTGAETYVEQSARSLQDFGNNATATDSTENDSDSSVLDKAKEHVGEAKDQIDEVINTAPNEWTKGQKIGVGVGVTAAVLILLCCIKKCFC</sequence>
<feature type="transmembrane region" description="Helical" evidence="2">
    <location>
        <begin position="190"/>
        <end position="207"/>
    </location>
</feature>
<name>A0A6U6ELM7_9STRA</name>
<dbReference type="EMBL" id="HBKQ01020090">
    <property type="protein sequence ID" value="CAE2235290.1"/>
    <property type="molecule type" value="Transcribed_RNA"/>
</dbReference>
<dbReference type="EMBL" id="HBKQ01020091">
    <property type="protein sequence ID" value="CAE2235295.1"/>
    <property type="molecule type" value="Transcribed_RNA"/>
</dbReference>
<feature type="region of interest" description="Disordered" evidence="1">
    <location>
        <begin position="69"/>
        <end position="94"/>
    </location>
</feature>